<feature type="chain" id="PRO_5043326020" evidence="2">
    <location>
        <begin position="24"/>
        <end position="102"/>
    </location>
</feature>
<evidence type="ECO:0000313" key="4">
    <source>
        <dbReference type="Proteomes" id="UP001161247"/>
    </source>
</evidence>
<evidence type="ECO:0000256" key="2">
    <source>
        <dbReference type="SAM" id="SignalP"/>
    </source>
</evidence>
<gene>
    <name evidence="3" type="ORF">OLC1_LOCUS8287</name>
</gene>
<keyword evidence="4" id="KW-1185">Reference proteome</keyword>
<feature type="region of interest" description="Disordered" evidence="1">
    <location>
        <begin position="79"/>
        <end position="102"/>
    </location>
</feature>
<protein>
    <submittedName>
        <fullName evidence="3">OLC1v1034463C1</fullName>
    </submittedName>
</protein>
<reference evidence="3" key="1">
    <citation type="submission" date="2023-03" db="EMBL/GenBank/DDBJ databases">
        <authorList>
            <person name="Julca I."/>
        </authorList>
    </citation>
    <scope>NUCLEOTIDE SEQUENCE</scope>
</reference>
<dbReference type="AlphaFoldDB" id="A0AAV1CRZ1"/>
<feature type="signal peptide" evidence="2">
    <location>
        <begin position="1"/>
        <end position="23"/>
    </location>
</feature>
<dbReference type="EMBL" id="OX459120">
    <property type="protein sequence ID" value="CAI9097938.1"/>
    <property type="molecule type" value="Genomic_DNA"/>
</dbReference>
<evidence type="ECO:0000313" key="3">
    <source>
        <dbReference type="EMBL" id="CAI9097938.1"/>
    </source>
</evidence>
<accession>A0AAV1CRZ1</accession>
<name>A0AAV1CRZ1_OLDCO</name>
<evidence type="ECO:0000256" key="1">
    <source>
        <dbReference type="SAM" id="MobiDB-lite"/>
    </source>
</evidence>
<sequence>MKTLFVVLVILIVSLMLIESTFAVNKRVFVMVETKGSAGDRNVAAPAKNKELMAESSYAYVEAEEQSYLFNHHEIPREAWGNNAQNPDDPIPDASKDEDGGE</sequence>
<keyword evidence="2" id="KW-0732">Signal</keyword>
<dbReference type="Proteomes" id="UP001161247">
    <property type="component" value="Chromosome 3"/>
</dbReference>
<proteinExistence type="predicted"/>
<organism evidence="3 4">
    <name type="scientific">Oldenlandia corymbosa var. corymbosa</name>
    <dbReference type="NCBI Taxonomy" id="529605"/>
    <lineage>
        <taxon>Eukaryota</taxon>
        <taxon>Viridiplantae</taxon>
        <taxon>Streptophyta</taxon>
        <taxon>Embryophyta</taxon>
        <taxon>Tracheophyta</taxon>
        <taxon>Spermatophyta</taxon>
        <taxon>Magnoliopsida</taxon>
        <taxon>eudicotyledons</taxon>
        <taxon>Gunneridae</taxon>
        <taxon>Pentapetalae</taxon>
        <taxon>asterids</taxon>
        <taxon>lamiids</taxon>
        <taxon>Gentianales</taxon>
        <taxon>Rubiaceae</taxon>
        <taxon>Rubioideae</taxon>
        <taxon>Spermacoceae</taxon>
        <taxon>Hedyotis-Oldenlandia complex</taxon>
        <taxon>Oldenlandia</taxon>
    </lineage>
</organism>